<dbReference type="EC" id="5.4.4.2" evidence="3"/>
<feature type="domain" description="Chorismate-utilising enzyme C-terminal" evidence="6">
    <location>
        <begin position="104"/>
        <end position="355"/>
    </location>
</feature>
<evidence type="ECO:0000259" key="6">
    <source>
        <dbReference type="Pfam" id="PF00425"/>
    </source>
</evidence>
<comment type="catalytic activity">
    <reaction evidence="1">
        <text>chorismate = isochorismate</text>
        <dbReference type="Rhea" id="RHEA:18985"/>
        <dbReference type="ChEBI" id="CHEBI:29748"/>
        <dbReference type="ChEBI" id="CHEBI:29780"/>
        <dbReference type="EC" id="5.4.4.2"/>
    </reaction>
</comment>
<dbReference type="Gene3D" id="3.60.120.10">
    <property type="entry name" value="Anthranilate synthase"/>
    <property type="match status" value="1"/>
</dbReference>
<dbReference type="InterPro" id="IPR015890">
    <property type="entry name" value="Chorismate_C"/>
</dbReference>
<comment type="caution">
    <text evidence="7">The sequence shown here is derived from an EMBL/GenBank/DDBJ whole genome shotgun (WGS) entry which is preliminary data.</text>
</comment>
<dbReference type="PANTHER" id="PTHR42839">
    <property type="entry name" value="ISOCHORISMATE SYNTHASE ENTC"/>
    <property type="match status" value="1"/>
</dbReference>
<dbReference type="AlphaFoldDB" id="J9CVJ9"/>
<sequence length="364" mass="41772">MNEFIHLSEKDVEEGRFTGEGYVFYRFPDADCYTFVSQQGRPEELVALDVSDSFSGIVIAPFSPAADCPIVLLRPDYSQTQPVNRLTSAVPAAGEYTDDQEERRKAYAQSFQSCHQWLLEGTAQKIVLSRRLQLDNQAEADWCPTALFHEACRRYPHNYITLWWTRRTGCWLVATPETILRNAAEGKWQTMALAGTMKWEEYQQNPEEAWTEKNKEEQAYVSDYIRQRLLPFTQNLEISDTYTKQSAEIVHLCTDFVLDPLPGVTLGQLLQQLHPTPAVGGVPQEKALQAIEHFEDSPRKYYGGFSGPVNWNGESQLYVSLRCMQISPRQALLYAGGGLLKHSREEEEWKETQRKMNTMLHLFN</sequence>
<dbReference type="GO" id="GO:0008909">
    <property type="term" value="F:isochorismate synthase activity"/>
    <property type="evidence" value="ECO:0007669"/>
    <property type="project" value="UniProtKB-EC"/>
</dbReference>
<dbReference type="SUPFAM" id="SSF56322">
    <property type="entry name" value="ADC synthase"/>
    <property type="match status" value="1"/>
</dbReference>
<evidence type="ECO:0000256" key="1">
    <source>
        <dbReference type="ARBA" id="ARBA00000799"/>
    </source>
</evidence>
<protein>
    <recommendedName>
        <fullName evidence="3">isochorismate synthase</fullName>
        <ecNumber evidence="3">5.4.4.2</ecNumber>
    </recommendedName>
    <alternativeName>
        <fullName evidence="5">Isochorismate mutase</fullName>
    </alternativeName>
</protein>
<evidence type="ECO:0000256" key="2">
    <source>
        <dbReference type="ARBA" id="ARBA00005297"/>
    </source>
</evidence>
<evidence type="ECO:0000313" key="7">
    <source>
        <dbReference type="EMBL" id="EJX04246.1"/>
    </source>
</evidence>
<dbReference type="InterPro" id="IPR005801">
    <property type="entry name" value="ADC_synthase"/>
</dbReference>
<dbReference type="Pfam" id="PF00425">
    <property type="entry name" value="Chorismate_bind"/>
    <property type="match status" value="1"/>
</dbReference>
<dbReference type="NCBIfam" id="TIGR00543">
    <property type="entry name" value="isochor_syn"/>
    <property type="match status" value="1"/>
</dbReference>
<accession>J9CVJ9</accession>
<dbReference type="PANTHER" id="PTHR42839:SF2">
    <property type="entry name" value="ISOCHORISMATE SYNTHASE ENTC"/>
    <property type="match status" value="1"/>
</dbReference>
<evidence type="ECO:0000256" key="4">
    <source>
        <dbReference type="ARBA" id="ARBA00023235"/>
    </source>
</evidence>
<evidence type="ECO:0000256" key="3">
    <source>
        <dbReference type="ARBA" id="ARBA00012824"/>
    </source>
</evidence>
<evidence type="ECO:0000256" key="5">
    <source>
        <dbReference type="ARBA" id="ARBA00041564"/>
    </source>
</evidence>
<gene>
    <name evidence="7" type="ORF">EVA_07648</name>
</gene>
<name>J9CVJ9_9ZZZZ</name>
<proteinExistence type="inferred from homology"/>
<comment type="similarity">
    <text evidence="2">Belongs to the isochorismate synthase family.</text>
</comment>
<dbReference type="EMBL" id="AMCI01001879">
    <property type="protein sequence ID" value="EJX04246.1"/>
    <property type="molecule type" value="Genomic_DNA"/>
</dbReference>
<reference evidence="7" key="1">
    <citation type="journal article" date="2012" name="PLoS ONE">
        <title>Gene sets for utilization of primary and secondary nutrition supplies in the distal gut of endangered iberian lynx.</title>
        <authorList>
            <person name="Alcaide M."/>
            <person name="Messina E."/>
            <person name="Richter M."/>
            <person name="Bargiela R."/>
            <person name="Peplies J."/>
            <person name="Huws S.A."/>
            <person name="Newbold C.J."/>
            <person name="Golyshin P.N."/>
            <person name="Simon M.A."/>
            <person name="Lopez G."/>
            <person name="Yakimov M.M."/>
            <person name="Ferrer M."/>
        </authorList>
    </citation>
    <scope>NUCLEOTIDE SEQUENCE</scope>
</reference>
<dbReference type="InterPro" id="IPR004561">
    <property type="entry name" value="IsoChor_synthase"/>
</dbReference>
<keyword evidence="4" id="KW-0413">Isomerase</keyword>
<organism evidence="7">
    <name type="scientific">gut metagenome</name>
    <dbReference type="NCBI Taxonomy" id="749906"/>
    <lineage>
        <taxon>unclassified sequences</taxon>
        <taxon>metagenomes</taxon>
        <taxon>organismal metagenomes</taxon>
    </lineage>
</organism>